<dbReference type="AlphaFoldDB" id="A0A8S1MH10"/>
<comment type="caution">
    <text evidence="2">The sequence shown here is derived from an EMBL/GenBank/DDBJ whole genome shotgun (WGS) entry which is preliminary data.</text>
</comment>
<name>A0A8S1MH10_PARPR</name>
<evidence type="ECO:0000259" key="1">
    <source>
        <dbReference type="SMART" id="SM00233"/>
    </source>
</evidence>
<reference evidence="2" key="1">
    <citation type="submission" date="2021-01" db="EMBL/GenBank/DDBJ databases">
        <authorList>
            <consortium name="Genoscope - CEA"/>
            <person name="William W."/>
        </authorList>
    </citation>
    <scope>NUCLEOTIDE SEQUENCE</scope>
</reference>
<dbReference type="InterPro" id="IPR001849">
    <property type="entry name" value="PH_domain"/>
</dbReference>
<organism evidence="2 3">
    <name type="scientific">Paramecium primaurelia</name>
    <dbReference type="NCBI Taxonomy" id="5886"/>
    <lineage>
        <taxon>Eukaryota</taxon>
        <taxon>Sar</taxon>
        <taxon>Alveolata</taxon>
        <taxon>Ciliophora</taxon>
        <taxon>Intramacronucleata</taxon>
        <taxon>Oligohymenophorea</taxon>
        <taxon>Peniculida</taxon>
        <taxon>Parameciidae</taxon>
        <taxon>Paramecium</taxon>
    </lineage>
</organism>
<gene>
    <name evidence="2" type="ORF">PPRIM_AZ9-3.1.T0570070</name>
</gene>
<proteinExistence type="predicted"/>
<evidence type="ECO:0000313" key="2">
    <source>
        <dbReference type="EMBL" id="CAD8076815.1"/>
    </source>
</evidence>
<feature type="domain" description="PH" evidence="1">
    <location>
        <begin position="32"/>
        <end position="146"/>
    </location>
</feature>
<evidence type="ECO:0000313" key="3">
    <source>
        <dbReference type="Proteomes" id="UP000688137"/>
    </source>
</evidence>
<dbReference type="Proteomes" id="UP000688137">
    <property type="component" value="Unassembled WGS sequence"/>
</dbReference>
<dbReference type="OMA" id="NEIYMLW"/>
<keyword evidence="3" id="KW-1185">Reference proteome</keyword>
<accession>A0A8S1MH10</accession>
<dbReference type="EMBL" id="CAJJDM010000058">
    <property type="protein sequence ID" value="CAD8076815.1"/>
    <property type="molecule type" value="Genomic_DNA"/>
</dbReference>
<protein>
    <recommendedName>
        <fullName evidence="1">PH domain-containing protein</fullName>
    </recommendedName>
</protein>
<sequence length="428" mass="50824">MSKKIKYLERTQRDLVHSKFIIDQRYTQTLKPQISDWFKKMKPLPGLSRIFQDYNKRYFTLNLLEITLYYSNKERYSLNDITYIPFEEVQSVSDKPHYALSNQGVEWKEAFGFTIYLTDKYIVLVAQSNEIYMLWLNYLEAIRFRSNGKSILQRQRTPYYSNLFAINLPDLKNTQFSSQELKLKKEQSNPESKDLDKPIYQTKDDKQLAQTPVNEDIINHQEIDHKGSILQLEQFENQDNCIYSQNLIQDYNRIEIKEKESSIDQQNEGKNKLIIQKEIELKALNMDFLEQETSQITIIGHQNEQIILLNKQDQVIQKDDEEKLSYLPQPRRLDKIKKKQSLNNHQQPIKITQKKTITNIWGTYDNDIIEGTNNNGNIKKIDQAPKQIQSLFLNIQESHDQIEDNQVDQPELLVKFDELDSSRWTEQQ</sequence>
<dbReference type="SMART" id="SM00233">
    <property type="entry name" value="PH"/>
    <property type="match status" value="1"/>
</dbReference>